<reference evidence="10" key="3">
    <citation type="submission" date="2025-09" db="UniProtKB">
        <authorList>
            <consortium name="Ensembl"/>
        </authorList>
    </citation>
    <scope>IDENTIFICATION</scope>
</reference>
<evidence type="ECO:0000256" key="2">
    <source>
        <dbReference type="ARBA" id="ARBA00022692"/>
    </source>
</evidence>
<dbReference type="SUPFAM" id="SSF49265">
    <property type="entry name" value="Fibronectin type III"/>
    <property type="match status" value="1"/>
</dbReference>
<dbReference type="GO" id="GO:0007411">
    <property type="term" value="P:axon guidance"/>
    <property type="evidence" value="ECO:0007669"/>
    <property type="project" value="TreeGrafter"/>
</dbReference>
<dbReference type="GO" id="GO:0005005">
    <property type="term" value="F:transmembrane-ephrin receptor activity"/>
    <property type="evidence" value="ECO:0007669"/>
    <property type="project" value="TreeGrafter"/>
</dbReference>
<evidence type="ECO:0000259" key="9">
    <source>
        <dbReference type="PROSITE" id="PS50853"/>
    </source>
</evidence>
<dbReference type="CDD" id="cd00063">
    <property type="entry name" value="FN3"/>
    <property type="match status" value="1"/>
</dbReference>
<dbReference type="GO" id="GO:0005886">
    <property type="term" value="C:plasma membrane"/>
    <property type="evidence" value="ECO:0007669"/>
    <property type="project" value="TreeGrafter"/>
</dbReference>
<evidence type="ECO:0000256" key="6">
    <source>
        <dbReference type="ARBA" id="ARBA00023136"/>
    </source>
</evidence>
<dbReference type="InterPro" id="IPR013783">
    <property type="entry name" value="Ig-like_fold"/>
</dbReference>
<keyword evidence="2 8" id="KW-0812">Transmembrane</keyword>
<reference evidence="10 11" key="1">
    <citation type="journal article" date="2010" name="PLoS Biol.">
        <title>Multi-platform next-generation sequencing of the domestic turkey (Meleagris gallopavo): genome assembly and analysis.</title>
        <authorList>
            <person name="Dalloul R.A."/>
            <person name="Long J.A."/>
            <person name="Zimin A.V."/>
            <person name="Aslam L."/>
            <person name="Beal K."/>
            <person name="Blomberg L.A."/>
            <person name="Bouffard P."/>
            <person name="Burt D.W."/>
            <person name="Crasta O."/>
            <person name="Crooijmans R.P."/>
            <person name="Cooper K."/>
            <person name="Coulombe R.A."/>
            <person name="De S."/>
            <person name="Delany M.E."/>
            <person name="Dodgson J.B."/>
            <person name="Dong J.J."/>
            <person name="Evans C."/>
            <person name="Frederickson K.M."/>
            <person name="Flicek P."/>
            <person name="Florea L."/>
            <person name="Folkerts O."/>
            <person name="Groenen M.A."/>
            <person name="Harkins T.T."/>
            <person name="Herrero J."/>
            <person name="Hoffmann S."/>
            <person name="Megens H.J."/>
            <person name="Jiang A."/>
            <person name="de Jong P."/>
            <person name="Kaiser P."/>
            <person name="Kim H."/>
            <person name="Kim K.W."/>
            <person name="Kim S."/>
            <person name="Langenberger D."/>
            <person name="Lee M.K."/>
            <person name="Lee T."/>
            <person name="Mane S."/>
            <person name="Marcais G."/>
            <person name="Marz M."/>
            <person name="McElroy A.P."/>
            <person name="Modise T."/>
            <person name="Nefedov M."/>
            <person name="Notredame C."/>
            <person name="Paton I.R."/>
            <person name="Payne W.S."/>
            <person name="Pertea G."/>
            <person name="Prickett D."/>
            <person name="Puiu D."/>
            <person name="Qioa D."/>
            <person name="Raineri E."/>
            <person name="Ruffier M."/>
            <person name="Salzberg S.L."/>
            <person name="Schatz M.C."/>
            <person name="Scheuring C."/>
            <person name="Schmidt C.J."/>
            <person name="Schroeder S."/>
            <person name="Searle S.M."/>
            <person name="Smith E.J."/>
            <person name="Smith J."/>
            <person name="Sonstegard T.S."/>
            <person name="Stadler P.F."/>
            <person name="Tafer H."/>
            <person name="Tu Z.J."/>
            <person name="Van Tassell C.P."/>
            <person name="Vilella A.J."/>
            <person name="Williams K.P."/>
            <person name="Yorke J.A."/>
            <person name="Zhang L."/>
            <person name="Zhang H.B."/>
            <person name="Zhang X."/>
            <person name="Zhang Y."/>
            <person name="Reed K.M."/>
        </authorList>
    </citation>
    <scope>NUCLEOTIDE SEQUENCE [LARGE SCALE GENOMIC DNA]</scope>
</reference>
<dbReference type="InterPro" id="IPR003961">
    <property type="entry name" value="FN3_dom"/>
</dbReference>
<dbReference type="InterPro" id="IPR050449">
    <property type="entry name" value="Ephrin_rcpt_TKs"/>
</dbReference>
<dbReference type="Pfam" id="PF00041">
    <property type="entry name" value="fn3"/>
    <property type="match status" value="1"/>
</dbReference>
<dbReference type="Gene3D" id="2.60.40.10">
    <property type="entry name" value="Immunoglobulins"/>
    <property type="match status" value="1"/>
</dbReference>
<evidence type="ECO:0000256" key="8">
    <source>
        <dbReference type="SAM" id="Phobius"/>
    </source>
</evidence>
<sequence length="155" mass="17040">HWDSVVQPLVPFDLKQLFISQDQRDRSYSTVKTTSTAVTVNNLKPGTLYIFQIRTSSSQDYGNYSPSIEVETLAELTVASNEQNPVLIIIVVAIAGLTVLVSMVVGMMVWRRQCGYSKASQDGDEELYFHCKCSLASMVSMASGVPVSIAIHCSK</sequence>
<dbReference type="InParanoid" id="A0A803YS04"/>
<proteinExistence type="predicted"/>
<keyword evidence="4" id="KW-0067">ATP-binding</keyword>
<dbReference type="GO" id="GO:0005524">
    <property type="term" value="F:ATP binding"/>
    <property type="evidence" value="ECO:0007669"/>
    <property type="project" value="UniProtKB-KW"/>
</dbReference>
<evidence type="ECO:0000256" key="3">
    <source>
        <dbReference type="ARBA" id="ARBA00022741"/>
    </source>
</evidence>
<evidence type="ECO:0000313" key="10">
    <source>
        <dbReference type="Ensembl" id="ENSMGAP00000034552.1"/>
    </source>
</evidence>
<keyword evidence="5 8" id="KW-1133">Transmembrane helix</keyword>
<evidence type="ECO:0000256" key="4">
    <source>
        <dbReference type="ARBA" id="ARBA00022840"/>
    </source>
</evidence>
<feature type="transmembrane region" description="Helical" evidence="8">
    <location>
        <begin position="86"/>
        <end position="110"/>
    </location>
</feature>
<keyword evidence="7" id="KW-0675">Receptor</keyword>
<dbReference type="PROSITE" id="PS50853">
    <property type="entry name" value="FN3"/>
    <property type="match status" value="1"/>
</dbReference>
<comment type="subcellular location">
    <subcellularLocation>
        <location evidence="1">Membrane</location>
        <topology evidence="1">Single-pass membrane protein</topology>
    </subcellularLocation>
</comment>
<dbReference type="Proteomes" id="UP000001645">
    <property type="component" value="Chromosome 25"/>
</dbReference>
<evidence type="ECO:0000256" key="1">
    <source>
        <dbReference type="ARBA" id="ARBA00004167"/>
    </source>
</evidence>
<evidence type="ECO:0000313" key="11">
    <source>
        <dbReference type="Proteomes" id="UP000001645"/>
    </source>
</evidence>
<dbReference type="GeneTree" id="ENSGT00940000164552"/>
<dbReference type="PANTHER" id="PTHR46877">
    <property type="entry name" value="EPH RECEPTOR A5"/>
    <property type="match status" value="1"/>
</dbReference>
<protein>
    <recommendedName>
        <fullName evidence="9">Fibronectin type-III domain-containing protein</fullName>
    </recommendedName>
</protein>
<dbReference type="AlphaFoldDB" id="A0A803YS04"/>
<dbReference type="Ensembl" id="ENSMGAT00000037369.1">
    <property type="protein sequence ID" value="ENSMGAP00000034552.1"/>
    <property type="gene ID" value="ENSMGAG00000021640.1"/>
</dbReference>
<name>A0A803YS04_MELGA</name>
<keyword evidence="11" id="KW-1185">Reference proteome</keyword>
<evidence type="ECO:0000256" key="5">
    <source>
        <dbReference type="ARBA" id="ARBA00022989"/>
    </source>
</evidence>
<evidence type="ECO:0000256" key="7">
    <source>
        <dbReference type="ARBA" id="ARBA00023170"/>
    </source>
</evidence>
<keyword evidence="3" id="KW-0547">Nucleotide-binding</keyword>
<feature type="domain" description="Fibronectin type-III" evidence="9">
    <location>
        <begin position="1"/>
        <end position="75"/>
    </location>
</feature>
<accession>A0A803YS04</accession>
<organism evidence="10 11">
    <name type="scientific">Meleagris gallopavo</name>
    <name type="common">Wild turkey</name>
    <dbReference type="NCBI Taxonomy" id="9103"/>
    <lineage>
        <taxon>Eukaryota</taxon>
        <taxon>Metazoa</taxon>
        <taxon>Chordata</taxon>
        <taxon>Craniata</taxon>
        <taxon>Vertebrata</taxon>
        <taxon>Euteleostomi</taxon>
        <taxon>Archelosauria</taxon>
        <taxon>Archosauria</taxon>
        <taxon>Dinosauria</taxon>
        <taxon>Saurischia</taxon>
        <taxon>Theropoda</taxon>
        <taxon>Coelurosauria</taxon>
        <taxon>Aves</taxon>
        <taxon>Neognathae</taxon>
        <taxon>Galloanserae</taxon>
        <taxon>Galliformes</taxon>
        <taxon>Phasianidae</taxon>
        <taxon>Meleagridinae</taxon>
        <taxon>Meleagris</taxon>
    </lineage>
</organism>
<keyword evidence="6 8" id="KW-0472">Membrane</keyword>
<dbReference type="InterPro" id="IPR036116">
    <property type="entry name" value="FN3_sf"/>
</dbReference>
<dbReference type="PANTHER" id="PTHR46877:SF16">
    <property type="entry name" value="EPHRIN TYPE-A RECEPTOR 10"/>
    <property type="match status" value="1"/>
</dbReference>
<dbReference type="GO" id="GO:0030425">
    <property type="term" value="C:dendrite"/>
    <property type="evidence" value="ECO:0007669"/>
    <property type="project" value="TreeGrafter"/>
</dbReference>
<reference evidence="10" key="2">
    <citation type="submission" date="2025-08" db="UniProtKB">
        <authorList>
            <consortium name="Ensembl"/>
        </authorList>
    </citation>
    <scope>IDENTIFICATION</scope>
</reference>